<dbReference type="PANTHER" id="PTHR24264:SF65">
    <property type="entry name" value="SRCR DOMAIN-CONTAINING PROTEIN"/>
    <property type="match status" value="1"/>
</dbReference>
<keyword evidence="4" id="KW-0378">Hydrolase</keyword>
<dbReference type="EMBL" id="JAACXV010000269">
    <property type="protein sequence ID" value="KAF7280901.1"/>
    <property type="molecule type" value="Genomic_DNA"/>
</dbReference>
<organism evidence="7 8">
    <name type="scientific">Rhynchophorus ferrugineus</name>
    <name type="common">Red palm weevil</name>
    <name type="synonym">Curculio ferrugineus</name>
    <dbReference type="NCBI Taxonomy" id="354439"/>
    <lineage>
        <taxon>Eukaryota</taxon>
        <taxon>Metazoa</taxon>
        <taxon>Ecdysozoa</taxon>
        <taxon>Arthropoda</taxon>
        <taxon>Hexapoda</taxon>
        <taxon>Insecta</taxon>
        <taxon>Pterygota</taxon>
        <taxon>Neoptera</taxon>
        <taxon>Endopterygota</taxon>
        <taxon>Coleoptera</taxon>
        <taxon>Polyphaga</taxon>
        <taxon>Cucujiformia</taxon>
        <taxon>Curculionidae</taxon>
        <taxon>Dryophthorinae</taxon>
        <taxon>Rhynchophorus</taxon>
    </lineage>
</organism>
<evidence type="ECO:0000313" key="8">
    <source>
        <dbReference type="Proteomes" id="UP000625711"/>
    </source>
</evidence>
<dbReference type="InterPro" id="IPR050127">
    <property type="entry name" value="Serine_Proteases_S1"/>
</dbReference>
<comment type="subcellular location">
    <subcellularLocation>
        <location evidence="1">Secreted</location>
    </subcellularLocation>
</comment>
<evidence type="ECO:0000256" key="1">
    <source>
        <dbReference type="ARBA" id="ARBA00004613"/>
    </source>
</evidence>
<dbReference type="GO" id="GO:0006508">
    <property type="term" value="P:proteolysis"/>
    <property type="evidence" value="ECO:0007669"/>
    <property type="project" value="UniProtKB-KW"/>
</dbReference>
<dbReference type="AlphaFoldDB" id="A0A834MDV0"/>
<dbReference type="InterPro" id="IPR009003">
    <property type="entry name" value="Peptidase_S1_PA"/>
</dbReference>
<dbReference type="Pfam" id="PF00089">
    <property type="entry name" value="Trypsin"/>
    <property type="match status" value="1"/>
</dbReference>
<keyword evidence="3" id="KW-0645">Protease</keyword>
<evidence type="ECO:0000256" key="4">
    <source>
        <dbReference type="ARBA" id="ARBA00022801"/>
    </source>
</evidence>
<proteinExistence type="predicted"/>
<dbReference type="Gene3D" id="2.40.10.10">
    <property type="entry name" value="Trypsin-like serine proteases"/>
    <property type="match status" value="1"/>
</dbReference>
<dbReference type="PROSITE" id="PS50240">
    <property type="entry name" value="TRYPSIN_DOM"/>
    <property type="match status" value="1"/>
</dbReference>
<accession>A0A834MDV0</accession>
<keyword evidence="2" id="KW-0964">Secreted</keyword>
<sequence>MESFLMPPCNSLDYLTDCRYLKGATTEDGSGSTQLLRVDVPVFNLVQCRSIYGRAIDTTAVCVGYANGGKDACQGDSAGPYAINGQLVGIVSWGPAVLVLDTPGSTPACLGTEIGSEPMPGFKNFK</sequence>
<dbReference type="Proteomes" id="UP000625711">
    <property type="component" value="Unassembled WGS sequence"/>
</dbReference>
<name>A0A834MDV0_RHYFE</name>
<gene>
    <name evidence="7" type="ORF">GWI33_005367</name>
</gene>
<dbReference type="GO" id="GO:0005615">
    <property type="term" value="C:extracellular space"/>
    <property type="evidence" value="ECO:0007669"/>
    <property type="project" value="TreeGrafter"/>
</dbReference>
<dbReference type="PANTHER" id="PTHR24264">
    <property type="entry name" value="TRYPSIN-RELATED"/>
    <property type="match status" value="1"/>
</dbReference>
<dbReference type="OrthoDB" id="10059102at2759"/>
<keyword evidence="5" id="KW-0720">Serine protease</keyword>
<evidence type="ECO:0000256" key="3">
    <source>
        <dbReference type="ARBA" id="ARBA00022670"/>
    </source>
</evidence>
<comment type="caution">
    <text evidence="7">The sequence shown here is derived from an EMBL/GenBank/DDBJ whole genome shotgun (WGS) entry which is preliminary data.</text>
</comment>
<evidence type="ECO:0000256" key="2">
    <source>
        <dbReference type="ARBA" id="ARBA00022525"/>
    </source>
</evidence>
<evidence type="ECO:0000256" key="5">
    <source>
        <dbReference type="ARBA" id="ARBA00022825"/>
    </source>
</evidence>
<dbReference type="InterPro" id="IPR001254">
    <property type="entry name" value="Trypsin_dom"/>
</dbReference>
<dbReference type="InterPro" id="IPR043504">
    <property type="entry name" value="Peptidase_S1_PA_chymotrypsin"/>
</dbReference>
<feature type="domain" description="Peptidase S1" evidence="6">
    <location>
        <begin position="23"/>
        <end position="126"/>
    </location>
</feature>
<reference evidence="7" key="1">
    <citation type="submission" date="2020-08" db="EMBL/GenBank/DDBJ databases">
        <title>Genome sequencing and assembly of the red palm weevil Rhynchophorus ferrugineus.</title>
        <authorList>
            <person name="Dias G.B."/>
            <person name="Bergman C.M."/>
            <person name="Manee M."/>
        </authorList>
    </citation>
    <scope>NUCLEOTIDE SEQUENCE</scope>
    <source>
        <strain evidence="7">AA-2017</strain>
        <tissue evidence="7">Whole larva</tissue>
    </source>
</reference>
<evidence type="ECO:0000259" key="6">
    <source>
        <dbReference type="PROSITE" id="PS50240"/>
    </source>
</evidence>
<protein>
    <recommendedName>
        <fullName evidence="6">Peptidase S1 domain-containing protein</fullName>
    </recommendedName>
</protein>
<keyword evidence="8" id="KW-1185">Reference proteome</keyword>
<dbReference type="GO" id="GO:0004252">
    <property type="term" value="F:serine-type endopeptidase activity"/>
    <property type="evidence" value="ECO:0007669"/>
    <property type="project" value="InterPro"/>
</dbReference>
<dbReference type="SUPFAM" id="SSF50494">
    <property type="entry name" value="Trypsin-like serine proteases"/>
    <property type="match status" value="1"/>
</dbReference>
<evidence type="ECO:0000313" key="7">
    <source>
        <dbReference type="EMBL" id="KAF7280901.1"/>
    </source>
</evidence>